<gene>
    <name evidence="1" type="ORF">R5R35_006604</name>
</gene>
<evidence type="ECO:0000313" key="1">
    <source>
        <dbReference type="EMBL" id="KAK7869141.1"/>
    </source>
</evidence>
<proteinExistence type="predicted"/>
<organism evidence="1 2">
    <name type="scientific">Gryllus longicercus</name>
    <dbReference type="NCBI Taxonomy" id="2509291"/>
    <lineage>
        <taxon>Eukaryota</taxon>
        <taxon>Metazoa</taxon>
        <taxon>Ecdysozoa</taxon>
        <taxon>Arthropoda</taxon>
        <taxon>Hexapoda</taxon>
        <taxon>Insecta</taxon>
        <taxon>Pterygota</taxon>
        <taxon>Neoptera</taxon>
        <taxon>Polyneoptera</taxon>
        <taxon>Orthoptera</taxon>
        <taxon>Ensifera</taxon>
        <taxon>Gryllidea</taxon>
        <taxon>Grylloidea</taxon>
        <taxon>Gryllidae</taxon>
        <taxon>Gryllinae</taxon>
        <taxon>Gryllus</taxon>
    </lineage>
</organism>
<dbReference type="Proteomes" id="UP001378592">
    <property type="component" value="Unassembled WGS sequence"/>
</dbReference>
<accession>A0AAN9VUQ0</accession>
<dbReference type="AlphaFoldDB" id="A0AAN9VUQ0"/>
<keyword evidence="2" id="KW-1185">Reference proteome</keyword>
<protein>
    <submittedName>
        <fullName evidence="1">Uncharacterized protein</fullName>
    </submittedName>
</protein>
<reference evidence="1 2" key="1">
    <citation type="submission" date="2024-03" db="EMBL/GenBank/DDBJ databases">
        <title>The genome assembly and annotation of the cricket Gryllus longicercus Weissman &amp; Gray.</title>
        <authorList>
            <person name="Szrajer S."/>
            <person name="Gray D."/>
            <person name="Ylla G."/>
        </authorList>
    </citation>
    <scope>NUCLEOTIDE SEQUENCE [LARGE SCALE GENOMIC DNA]</scope>
    <source>
        <strain evidence="1">DAG 2021-001</strain>
        <tissue evidence="1">Whole body minus gut</tissue>
    </source>
</reference>
<evidence type="ECO:0000313" key="2">
    <source>
        <dbReference type="Proteomes" id="UP001378592"/>
    </source>
</evidence>
<sequence length="116" mass="12534">MTCCGKQGFLTGVSSRKDDIIKEPATNILDEINSPSFIPKNFVSQASMPFTSEATPNVAAKPGNVPLAATSTEAKDSATSIFFHPSLLVDPELKLDKWVKKLFNLRQKAINGEPIA</sequence>
<comment type="caution">
    <text evidence="1">The sequence shown here is derived from an EMBL/GenBank/DDBJ whole genome shotgun (WGS) entry which is preliminary data.</text>
</comment>
<name>A0AAN9VUQ0_9ORTH</name>
<dbReference type="EMBL" id="JAZDUA010000079">
    <property type="protein sequence ID" value="KAK7869141.1"/>
    <property type="molecule type" value="Genomic_DNA"/>
</dbReference>